<evidence type="ECO:0000313" key="1">
    <source>
        <dbReference type="EMBL" id="KAF3331144.1"/>
    </source>
</evidence>
<reference evidence="1" key="1">
    <citation type="submission" date="2020-01" db="EMBL/GenBank/DDBJ databases">
        <title>Genome sequence of Kobresia littledalei, the first chromosome-level genome in the family Cyperaceae.</title>
        <authorList>
            <person name="Qu G."/>
        </authorList>
    </citation>
    <scope>NUCLEOTIDE SEQUENCE</scope>
    <source>
        <strain evidence="1">C.B.Clarke</strain>
        <tissue evidence="1">Leaf</tissue>
    </source>
</reference>
<dbReference type="Gene3D" id="3.40.395.10">
    <property type="entry name" value="Adenoviral Proteinase, Chain A"/>
    <property type="match status" value="1"/>
</dbReference>
<organism evidence="1 2">
    <name type="scientific">Carex littledalei</name>
    <dbReference type="NCBI Taxonomy" id="544730"/>
    <lineage>
        <taxon>Eukaryota</taxon>
        <taxon>Viridiplantae</taxon>
        <taxon>Streptophyta</taxon>
        <taxon>Embryophyta</taxon>
        <taxon>Tracheophyta</taxon>
        <taxon>Spermatophyta</taxon>
        <taxon>Magnoliopsida</taxon>
        <taxon>Liliopsida</taxon>
        <taxon>Poales</taxon>
        <taxon>Cyperaceae</taxon>
        <taxon>Cyperoideae</taxon>
        <taxon>Cariceae</taxon>
        <taxon>Carex</taxon>
        <taxon>Carex subgen. Euthyceras</taxon>
    </lineage>
</organism>
<dbReference type="SUPFAM" id="SSF54001">
    <property type="entry name" value="Cysteine proteinases"/>
    <property type="match status" value="1"/>
</dbReference>
<accession>A0A833R8K0</accession>
<dbReference type="EMBL" id="SWLB01000013">
    <property type="protein sequence ID" value="KAF3331144.1"/>
    <property type="molecule type" value="Genomic_DNA"/>
</dbReference>
<keyword evidence="2" id="KW-1185">Reference proteome</keyword>
<proteinExistence type="predicted"/>
<name>A0A833R8K0_9POAL</name>
<dbReference type="InterPro" id="IPR038765">
    <property type="entry name" value="Papain-like_cys_pep_sf"/>
</dbReference>
<dbReference type="Proteomes" id="UP000623129">
    <property type="component" value="Unassembled WGS sequence"/>
</dbReference>
<dbReference type="AlphaFoldDB" id="A0A833R8K0"/>
<evidence type="ECO:0000313" key="2">
    <source>
        <dbReference type="Proteomes" id="UP000623129"/>
    </source>
</evidence>
<evidence type="ECO:0008006" key="3">
    <source>
        <dbReference type="Google" id="ProtNLM"/>
    </source>
</evidence>
<comment type="caution">
    <text evidence="1">The sequence shown here is derived from an EMBL/GenBank/DDBJ whole genome shotgun (WGS) entry which is preliminary data.</text>
</comment>
<sequence length="160" mass="18586">MSMILTGPDELRDRFSELDGSPLQIDPPLDLFYSADPISVFADDYAALLTPKEWLIAPTVQIWMLHWHKFVKEEFPDVQVGFMDPGRTNAIMLNDNRGGVLQYMGKALRENRDKRLIFIPYHQVDHWILTVLMPRERALYVYDSDKKSNKMLMITAAVEE</sequence>
<protein>
    <recommendedName>
        <fullName evidence="3">Ubiquitin-like protease family profile domain-containing protein</fullName>
    </recommendedName>
</protein>
<gene>
    <name evidence="1" type="ORF">FCM35_KLT04498</name>
</gene>